<comment type="caution">
    <text evidence="3">The sequence shown here is derived from an EMBL/GenBank/DDBJ whole genome shotgun (WGS) entry which is preliminary data.</text>
</comment>
<dbReference type="GO" id="GO:0016020">
    <property type="term" value="C:membrane"/>
    <property type="evidence" value="ECO:0007669"/>
    <property type="project" value="TreeGrafter"/>
</dbReference>
<comment type="similarity">
    <text evidence="1">Belongs to the short-chain dehydrogenases/reductases (SDR) family.</text>
</comment>
<evidence type="ECO:0000313" key="3">
    <source>
        <dbReference type="EMBL" id="OIQ95566.1"/>
    </source>
</evidence>
<dbReference type="PRINTS" id="PR00081">
    <property type="entry name" value="GDHRDH"/>
</dbReference>
<evidence type="ECO:0000256" key="2">
    <source>
        <dbReference type="ARBA" id="ARBA00023002"/>
    </source>
</evidence>
<dbReference type="EMBL" id="MLJW01000164">
    <property type="protein sequence ID" value="OIQ95566.1"/>
    <property type="molecule type" value="Genomic_DNA"/>
</dbReference>
<dbReference type="InterPro" id="IPR036291">
    <property type="entry name" value="NAD(P)-bd_dom_sf"/>
</dbReference>
<reference evidence="3" key="1">
    <citation type="submission" date="2016-10" db="EMBL/GenBank/DDBJ databases">
        <title>Sequence of Gallionella enrichment culture.</title>
        <authorList>
            <person name="Poehlein A."/>
            <person name="Muehling M."/>
            <person name="Daniel R."/>
        </authorList>
    </citation>
    <scope>NUCLEOTIDE SEQUENCE</scope>
</reference>
<gene>
    <name evidence="3" type="primary">fabG_35</name>
    <name evidence="3" type="ORF">GALL_224380</name>
</gene>
<dbReference type="PANTHER" id="PTHR44196:SF1">
    <property type="entry name" value="DEHYDROGENASE_REDUCTASE SDR FAMILY MEMBER 7B"/>
    <property type="match status" value="1"/>
</dbReference>
<dbReference type="AlphaFoldDB" id="A0A1J5RHK1"/>
<dbReference type="Gene3D" id="3.40.50.720">
    <property type="entry name" value="NAD(P)-binding Rossmann-like Domain"/>
    <property type="match status" value="1"/>
</dbReference>
<name>A0A1J5RHK1_9ZZZZ</name>
<proteinExistence type="inferred from homology"/>
<dbReference type="EC" id="1.1.1.100" evidence="3"/>
<dbReference type="GO" id="GO:0004316">
    <property type="term" value="F:3-oxoacyl-[acyl-carrier-protein] reductase (NADPH) activity"/>
    <property type="evidence" value="ECO:0007669"/>
    <property type="project" value="UniProtKB-EC"/>
</dbReference>
<organism evidence="3">
    <name type="scientific">mine drainage metagenome</name>
    <dbReference type="NCBI Taxonomy" id="410659"/>
    <lineage>
        <taxon>unclassified sequences</taxon>
        <taxon>metagenomes</taxon>
        <taxon>ecological metagenomes</taxon>
    </lineage>
</organism>
<protein>
    <submittedName>
        <fullName evidence="3">3-oxoacyl-[acyl-carrier-protein] reductase FabG</fullName>
        <ecNumber evidence="3">1.1.1.100</ecNumber>
    </submittedName>
</protein>
<evidence type="ECO:0000256" key="1">
    <source>
        <dbReference type="ARBA" id="ARBA00006484"/>
    </source>
</evidence>
<dbReference type="InterPro" id="IPR002347">
    <property type="entry name" value="SDR_fam"/>
</dbReference>
<dbReference type="PROSITE" id="PS00061">
    <property type="entry name" value="ADH_SHORT"/>
    <property type="match status" value="1"/>
</dbReference>
<accession>A0A1J5RHK1</accession>
<dbReference type="Pfam" id="PF00106">
    <property type="entry name" value="adh_short"/>
    <property type="match status" value="1"/>
</dbReference>
<dbReference type="PANTHER" id="PTHR44196">
    <property type="entry name" value="DEHYDROGENASE/REDUCTASE SDR FAMILY MEMBER 7B"/>
    <property type="match status" value="1"/>
</dbReference>
<keyword evidence="2 3" id="KW-0560">Oxidoreductase</keyword>
<dbReference type="SUPFAM" id="SSF51735">
    <property type="entry name" value="NAD(P)-binding Rossmann-fold domains"/>
    <property type="match status" value="1"/>
</dbReference>
<dbReference type="InterPro" id="IPR020904">
    <property type="entry name" value="Sc_DH/Rdtase_CS"/>
</dbReference>
<sequence>MSQPTLPAQVRTAFVSGASGGLGQAFATVLLGRGVAVWGTARDATRLGSLSGRPGFHPLSMDLASPDAAAEAFTKADAEAGGFDVVIQNAGYGLFARFADLDEALWEEQIRSMLLTTARLSRLALRGFRSRGRGCLVHVSSLAVEFPLPFQSGYNVAKAGLSALSESLMVETRGSGIVVIDFRPGDYNTGFNLAMRGRLEPAGDDELTRAWRRIDDLLAAAPTPDRAARDLLRAIGRGRSGVVRSGSFFQARLAPMLAAIAPASWLRASQARYFDLR</sequence>
<dbReference type="PRINTS" id="PR00080">
    <property type="entry name" value="SDRFAMILY"/>
</dbReference>